<sequence length="406" mass="45497">MPSAIVTGATGILGREIVFELSQHRQQWPTIHALSRGKKEDYPDNIIHNHIDLQSSPDEMAADLKSVRGEYFFFAAYLAQDAEQDAWTVNGRMLSNFLSALEKTNAISDVKRIILVCGAKQYGVHLGMPKQPMTEDTPWLTDTSKWPPNFYYNQQNILHEFCEKHAKEWVVTYPNDVIGFAMGNFMNLAASIALYTVVSKELAASSSSNSNKNNEIIFPGSPSFYTKFDSFTSSKLHAEFSFNVVNGDVESWMNLWPKVVSYFGASVKKNQFGEKARDGDGDSMASSVDMAPQPPISVQAAELGLEGTYVVQKTNKVEQHIDLVKWAKRDDVREAWIRVAQREGLDKTAFDKATWPFLGFVLGRNFDLVISMSKARECGWKGYRDTWGSLKDVFGEMRGAGVLPKA</sequence>
<dbReference type="KEGG" id="ptrr:6344646"/>
<reference evidence="3" key="1">
    <citation type="journal article" date="2013" name="G3 (Bethesda)">
        <title>Comparative genomics of a plant-pathogenic fungus, Pyrenophora tritici-repentis, reveals transduplication and the impact of repeat elements on pathogenicity and population divergence.</title>
        <authorList>
            <person name="Manning V.A."/>
            <person name="Pandelova I."/>
            <person name="Dhillon B."/>
            <person name="Wilhelm L.J."/>
            <person name="Goodwin S.B."/>
            <person name="Berlin A.M."/>
            <person name="Figueroa M."/>
            <person name="Freitag M."/>
            <person name="Hane J.K."/>
            <person name="Henrissat B."/>
            <person name="Holman W.H."/>
            <person name="Kodira C.D."/>
            <person name="Martin J."/>
            <person name="Oliver R.P."/>
            <person name="Robbertse B."/>
            <person name="Schackwitz W."/>
            <person name="Schwartz D.C."/>
            <person name="Spatafora J.W."/>
            <person name="Turgeon B.G."/>
            <person name="Yandava C."/>
            <person name="Young S."/>
            <person name="Zhou S."/>
            <person name="Zeng Q."/>
            <person name="Grigoriev I.V."/>
            <person name="Ma L.-J."/>
            <person name="Ciuffetti L.M."/>
        </authorList>
    </citation>
    <scope>NUCLEOTIDE SEQUENCE [LARGE SCALE GENOMIC DNA]</scope>
    <source>
        <strain evidence="3">Pt-1C-BFP</strain>
    </source>
</reference>
<dbReference type="Proteomes" id="UP000001471">
    <property type="component" value="Unassembled WGS sequence"/>
</dbReference>
<evidence type="ECO:0000313" key="2">
    <source>
        <dbReference type="EMBL" id="EDU49308.1"/>
    </source>
</evidence>
<dbReference type="HOGENOM" id="CLU_030125_1_0_1"/>
<dbReference type="OMA" id="GRPFVFP"/>
<protein>
    <recommendedName>
        <fullName evidence="1">PRISE-like Rossmann-fold domain-containing protein</fullName>
    </recommendedName>
</protein>
<proteinExistence type="predicted"/>
<dbReference type="GeneID" id="6344646"/>
<evidence type="ECO:0000313" key="3">
    <source>
        <dbReference type="Proteomes" id="UP000001471"/>
    </source>
</evidence>
<feature type="domain" description="PRISE-like Rossmann-fold" evidence="1">
    <location>
        <begin position="50"/>
        <end position="270"/>
    </location>
</feature>
<gene>
    <name evidence="2" type="ORF">PTRG_06388</name>
</gene>
<dbReference type="CDD" id="cd08948">
    <property type="entry name" value="5beta-POR_like_SDR_a"/>
    <property type="match status" value="1"/>
</dbReference>
<evidence type="ECO:0000259" key="1">
    <source>
        <dbReference type="Pfam" id="PF22917"/>
    </source>
</evidence>
<name>B2W8T0_PYRTR</name>
<dbReference type="PANTHER" id="PTHR32487">
    <property type="entry name" value="3-OXO-DELTA(4,5)-STEROID 5-BETA-REDUCTASE"/>
    <property type="match status" value="1"/>
</dbReference>
<dbReference type="eggNOG" id="ENOG502QSRH">
    <property type="taxonomic scope" value="Eukaryota"/>
</dbReference>
<dbReference type="SUPFAM" id="SSF51735">
    <property type="entry name" value="NAD(P)-binding Rossmann-fold domains"/>
    <property type="match status" value="1"/>
</dbReference>
<dbReference type="EMBL" id="DS231620">
    <property type="protein sequence ID" value="EDU49308.1"/>
    <property type="molecule type" value="Genomic_DNA"/>
</dbReference>
<dbReference type="PANTHER" id="PTHR32487:SF0">
    <property type="entry name" value="3-OXO-DELTA(4,5)-STEROID 5-BETA-REDUCTASE"/>
    <property type="match status" value="1"/>
</dbReference>
<dbReference type="InParanoid" id="B2W8T0"/>
<dbReference type="InterPro" id="IPR036291">
    <property type="entry name" value="NAD(P)-bd_dom_sf"/>
</dbReference>
<dbReference type="InterPro" id="IPR055222">
    <property type="entry name" value="PRISE-like_Rossmann-fold"/>
</dbReference>
<dbReference type="AlphaFoldDB" id="B2W8T0"/>
<organism evidence="2 3">
    <name type="scientific">Pyrenophora tritici-repentis (strain Pt-1C-BFP)</name>
    <name type="common">Wheat tan spot fungus</name>
    <name type="synonym">Drechslera tritici-repentis</name>
    <dbReference type="NCBI Taxonomy" id="426418"/>
    <lineage>
        <taxon>Eukaryota</taxon>
        <taxon>Fungi</taxon>
        <taxon>Dikarya</taxon>
        <taxon>Ascomycota</taxon>
        <taxon>Pezizomycotina</taxon>
        <taxon>Dothideomycetes</taxon>
        <taxon>Pleosporomycetidae</taxon>
        <taxon>Pleosporales</taxon>
        <taxon>Pleosporineae</taxon>
        <taxon>Pleosporaceae</taxon>
        <taxon>Pyrenophora</taxon>
    </lineage>
</organism>
<dbReference type="Pfam" id="PF22917">
    <property type="entry name" value="PRISE"/>
    <property type="match status" value="1"/>
</dbReference>
<dbReference type="Gene3D" id="3.40.50.720">
    <property type="entry name" value="NAD(P)-binding Rossmann-like Domain"/>
    <property type="match status" value="1"/>
</dbReference>
<dbReference type="STRING" id="426418.B2W8T0"/>
<accession>B2W8T0</accession>
<dbReference type="OrthoDB" id="1731983at2759"/>